<reference evidence="10" key="1">
    <citation type="submission" date="2025-08" db="UniProtKB">
        <authorList>
            <consortium name="RefSeq"/>
        </authorList>
    </citation>
    <scope>IDENTIFICATION</scope>
    <source>
        <tissue evidence="10">Whole organism</tissue>
    </source>
</reference>
<keyword evidence="4" id="KW-0540">Nuclease</keyword>
<feature type="domain" description="DDE Tnp4" evidence="8">
    <location>
        <begin position="166"/>
        <end position="320"/>
    </location>
</feature>
<keyword evidence="7" id="KW-0539">Nucleus</keyword>
<keyword evidence="9" id="KW-1185">Reference proteome</keyword>
<dbReference type="PANTHER" id="PTHR22930">
    <property type="match status" value="1"/>
</dbReference>
<dbReference type="GO" id="GO:0016787">
    <property type="term" value="F:hydrolase activity"/>
    <property type="evidence" value="ECO:0007669"/>
    <property type="project" value="UniProtKB-KW"/>
</dbReference>
<comment type="subcellular location">
    <subcellularLocation>
        <location evidence="2">Nucleus</location>
    </subcellularLocation>
</comment>
<comment type="cofactor">
    <cofactor evidence="1">
        <name>a divalent metal cation</name>
        <dbReference type="ChEBI" id="CHEBI:60240"/>
    </cofactor>
</comment>
<sequence>MNEDEILECGMVVLANVLLLLGEVELEELQRTFFWEKVTVNVDEYLNYRDPTFRWHCRLSKTQFEILCEELVEHLEANREIVRVGRDFRHKVLMVLWILATPDTFRSVALRFVVHPGEVHRYYTKITGGLCDLGARYIYWPDAHERTRISAALEEVSGLQGVVGMLDGKHMVMTAPGEEPAAFRDRHHGYSIKAMAVCDHELKVRDLYVGEAGSLHDARAFRRSPLYQSVMFDETFMAEGEYMIGDSAFPILDRLVVPFINNGHLTPRQVQFNRALSRIRVRIEHTFGRLTNIWRRSRNIFVYNMDYMVDHTCASFVLHNFRLYH</sequence>
<accession>A0A9C6X7L0</accession>
<dbReference type="GeneID" id="113203696"/>
<dbReference type="GO" id="GO:0046872">
    <property type="term" value="F:metal ion binding"/>
    <property type="evidence" value="ECO:0007669"/>
    <property type="project" value="UniProtKB-KW"/>
</dbReference>
<evidence type="ECO:0000313" key="10">
    <source>
        <dbReference type="RefSeq" id="XP_052130652.1"/>
    </source>
</evidence>
<evidence type="ECO:0000256" key="7">
    <source>
        <dbReference type="ARBA" id="ARBA00023242"/>
    </source>
</evidence>
<dbReference type="Proteomes" id="UP000504606">
    <property type="component" value="Unplaced"/>
</dbReference>
<dbReference type="PANTHER" id="PTHR22930:SF85">
    <property type="entry name" value="GH03217P-RELATED"/>
    <property type="match status" value="1"/>
</dbReference>
<comment type="similarity">
    <text evidence="3">Belongs to the HARBI1 family.</text>
</comment>
<evidence type="ECO:0000256" key="6">
    <source>
        <dbReference type="ARBA" id="ARBA00022801"/>
    </source>
</evidence>
<evidence type="ECO:0000256" key="2">
    <source>
        <dbReference type="ARBA" id="ARBA00004123"/>
    </source>
</evidence>
<proteinExistence type="inferred from homology"/>
<dbReference type="RefSeq" id="XP_052130652.1">
    <property type="nucleotide sequence ID" value="XM_052274692.1"/>
</dbReference>
<evidence type="ECO:0000256" key="5">
    <source>
        <dbReference type="ARBA" id="ARBA00022723"/>
    </source>
</evidence>
<organism evidence="9 10">
    <name type="scientific">Frankliniella occidentalis</name>
    <name type="common">Western flower thrips</name>
    <name type="synonym">Euthrips occidentalis</name>
    <dbReference type="NCBI Taxonomy" id="133901"/>
    <lineage>
        <taxon>Eukaryota</taxon>
        <taxon>Metazoa</taxon>
        <taxon>Ecdysozoa</taxon>
        <taxon>Arthropoda</taxon>
        <taxon>Hexapoda</taxon>
        <taxon>Insecta</taxon>
        <taxon>Pterygota</taxon>
        <taxon>Neoptera</taxon>
        <taxon>Paraneoptera</taxon>
        <taxon>Thysanoptera</taxon>
        <taxon>Terebrantia</taxon>
        <taxon>Thripoidea</taxon>
        <taxon>Thripidae</taxon>
        <taxon>Frankliniella</taxon>
    </lineage>
</organism>
<dbReference type="KEGG" id="foc:113203696"/>
<evidence type="ECO:0000256" key="3">
    <source>
        <dbReference type="ARBA" id="ARBA00006958"/>
    </source>
</evidence>
<dbReference type="AlphaFoldDB" id="A0A9C6X7L0"/>
<protein>
    <submittedName>
        <fullName evidence="10">Uncharacterized protein LOC113203696</fullName>
    </submittedName>
</protein>
<feature type="non-terminal residue" evidence="10">
    <location>
        <position position="325"/>
    </location>
</feature>
<gene>
    <name evidence="10" type="primary">LOC113203696</name>
</gene>
<keyword evidence="5" id="KW-0479">Metal-binding</keyword>
<dbReference type="InterPro" id="IPR027806">
    <property type="entry name" value="HARBI1_dom"/>
</dbReference>
<dbReference type="GO" id="GO:0005634">
    <property type="term" value="C:nucleus"/>
    <property type="evidence" value="ECO:0007669"/>
    <property type="project" value="UniProtKB-SubCell"/>
</dbReference>
<name>A0A9C6X7L0_FRAOC</name>
<dbReference type="Pfam" id="PF13359">
    <property type="entry name" value="DDE_Tnp_4"/>
    <property type="match status" value="1"/>
</dbReference>
<evidence type="ECO:0000256" key="1">
    <source>
        <dbReference type="ARBA" id="ARBA00001968"/>
    </source>
</evidence>
<dbReference type="OrthoDB" id="6609348at2759"/>
<evidence type="ECO:0000256" key="4">
    <source>
        <dbReference type="ARBA" id="ARBA00022722"/>
    </source>
</evidence>
<dbReference type="GO" id="GO:0004518">
    <property type="term" value="F:nuclease activity"/>
    <property type="evidence" value="ECO:0007669"/>
    <property type="project" value="UniProtKB-KW"/>
</dbReference>
<evidence type="ECO:0000259" key="8">
    <source>
        <dbReference type="Pfam" id="PF13359"/>
    </source>
</evidence>
<keyword evidence="6" id="KW-0378">Hydrolase</keyword>
<evidence type="ECO:0000313" key="9">
    <source>
        <dbReference type="Proteomes" id="UP000504606"/>
    </source>
</evidence>
<dbReference type="InterPro" id="IPR045249">
    <property type="entry name" value="HARBI1-like"/>
</dbReference>